<dbReference type="EMBL" id="JBEDUW010000002">
    <property type="protein sequence ID" value="KAK9944822.1"/>
    <property type="molecule type" value="Genomic_DNA"/>
</dbReference>
<evidence type="ECO:0000256" key="1">
    <source>
        <dbReference type="SAM" id="Phobius"/>
    </source>
</evidence>
<dbReference type="Proteomes" id="UP001457282">
    <property type="component" value="Unassembled WGS sequence"/>
</dbReference>
<keyword evidence="1" id="KW-0812">Transmembrane</keyword>
<reference evidence="2 3" key="1">
    <citation type="journal article" date="2023" name="G3 (Bethesda)">
        <title>A chromosome-length genome assembly and annotation of blackberry (Rubus argutus, cv. 'Hillquist').</title>
        <authorList>
            <person name="Bruna T."/>
            <person name="Aryal R."/>
            <person name="Dudchenko O."/>
            <person name="Sargent D.J."/>
            <person name="Mead D."/>
            <person name="Buti M."/>
            <person name="Cavallini A."/>
            <person name="Hytonen T."/>
            <person name="Andres J."/>
            <person name="Pham M."/>
            <person name="Weisz D."/>
            <person name="Mascagni F."/>
            <person name="Usai G."/>
            <person name="Natali L."/>
            <person name="Bassil N."/>
            <person name="Fernandez G.E."/>
            <person name="Lomsadze A."/>
            <person name="Armour M."/>
            <person name="Olukolu B."/>
            <person name="Poorten T."/>
            <person name="Britton C."/>
            <person name="Davik J."/>
            <person name="Ashrafi H."/>
            <person name="Aiden E.L."/>
            <person name="Borodovsky M."/>
            <person name="Worthington M."/>
        </authorList>
    </citation>
    <scope>NUCLEOTIDE SEQUENCE [LARGE SCALE GENOMIC DNA]</scope>
    <source>
        <strain evidence="2">PI 553951</strain>
    </source>
</reference>
<gene>
    <name evidence="2" type="ORF">M0R45_010371</name>
</gene>
<keyword evidence="3" id="KW-1185">Reference proteome</keyword>
<protein>
    <submittedName>
        <fullName evidence="2">Uncharacterized protein</fullName>
    </submittedName>
</protein>
<name>A0AAW1YAN9_RUBAR</name>
<evidence type="ECO:0000313" key="2">
    <source>
        <dbReference type="EMBL" id="KAK9944822.1"/>
    </source>
</evidence>
<accession>A0AAW1YAN9</accession>
<feature type="transmembrane region" description="Helical" evidence="1">
    <location>
        <begin position="59"/>
        <end position="75"/>
    </location>
</feature>
<evidence type="ECO:0000313" key="3">
    <source>
        <dbReference type="Proteomes" id="UP001457282"/>
    </source>
</evidence>
<dbReference type="AlphaFoldDB" id="A0AAW1YAN9"/>
<feature type="transmembrane region" description="Helical" evidence="1">
    <location>
        <begin position="35"/>
        <end position="53"/>
    </location>
</feature>
<sequence length="162" mass="18786">MLFNLPHRYCYAFCLMVNIFLLMNEYEVLKKHETVLKAVLPVILSSILLLDWFKFQVMAVRVECLFVLIIYISLFQPDLLGRKTQVWFDRMSTDAGRYLISNLKAMIRDCAELASCCFEWGWDMVVLISGFIWNGIWDFKFVVGLGVGGILQKVSGRLITIK</sequence>
<keyword evidence="1" id="KW-0472">Membrane</keyword>
<keyword evidence="1" id="KW-1133">Transmembrane helix</keyword>
<organism evidence="2 3">
    <name type="scientific">Rubus argutus</name>
    <name type="common">Southern blackberry</name>
    <dbReference type="NCBI Taxonomy" id="59490"/>
    <lineage>
        <taxon>Eukaryota</taxon>
        <taxon>Viridiplantae</taxon>
        <taxon>Streptophyta</taxon>
        <taxon>Embryophyta</taxon>
        <taxon>Tracheophyta</taxon>
        <taxon>Spermatophyta</taxon>
        <taxon>Magnoliopsida</taxon>
        <taxon>eudicotyledons</taxon>
        <taxon>Gunneridae</taxon>
        <taxon>Pentapetalae</taxon>
        <taxon>rosids</taxon>
        <taxon>fabids</taxon>
        <taxon>Rosales</taxon>
        <taxon>Rosaceae</taxon>
        <taxon>Rosoideae</taxon>
        <taxon>Rosoideae incertae sedis</taxon>
        <taxon>Rubus</taxon>
    </lineage>
</organism>
<proteinExistence type="predicted"/>
<feature type="transmembrane region" description="Helical" evidence="1">
    <location>
        <begin position="6"/>
        <end position="23"/>
    </location>
</feature>
<comment type="caution">
    <text evidence="2">The sequence shown here is derived from an EMBL/GenBank/DDBJ whole genome shotgun (WGS) entry which is preliminary data.</text>
</comment>